<evidence type="ECO:0000313" key="1">
    <source>
        <dbReference type="EMBL" id="RDX68058.1"/>
    </source>
</evidence>
<dbReference type="AlphaFoldDB" id="A0A371EPS4"/>
<gene>
    <name evidence="1" type="ORF">CR513_52999</name>
</gene>
<accession>A0A371EPS4</accession>
<sequence length="104" mass="12056">MLEIKGVSLTCELLWLEQVLRAFKINLTQLWCFGTAKQPSNLLLFSLSMSNLNSANSFMYIVKLYSPTFKPKLSHDLISSSHHLYYFNFLSLSLLLKKLYSFII</sequence>
<protein>
    <submittedName>
        <fullName evidence="1">Uncharacterized protein</fullName>
    </submittedName>
</protein>
<dbReference type="Proteomes" id="UP000257109">
    <property type="component" value="Unassembled WGS sequence"/>
</dbReference>
<dbReference type="EMBL" id="QJKJ01012707">
    <property type="protein sequence ID" value="RDX68058.1"/>
    <property type="molecule type" value="Genomic_DNA"/>
</dbReference>
<organism evidence="1 2">
    <name type="scientific">Mucuna pruriens</name>
    <name type="common">Velvet bean</name>
    <name type="synonym">Dolichos pruriens</name>
    <dbReference type="NCBI Taxonomy" id="157652"/>
    <lineage>
        <taxon>Eukaryota</taxon>
        <taxon>Viridiplantae</taxon>
        <taxon>Streptophyta</taxon>
        <taxon>Embryophyta</taxon>
        <taxon>Tracheophyta</taxon>
        <taxon>Spermatophyta</taxon>
        <taxon>Magnoliopsida</taxon>
        <taxon>eudicotyledons</taxon>
        <taxon>Gunneridae</taxon>
        <taxon>Pentapetalae</taxon>
        <taxon>rosids</taxon>
        <taxon>fabids</taxon>
        <taxon>Fabales</taxon>
        <taxon>Fabaceae</taxon>
        <taxon>Papilionoideae</taxon>
        <taxon>50 kb inversion clade</taxon>
        <taxon>NPAAA clade</taxon>
        <taxon>indigoferoid/millettioid clade</taxon>
        <taxon>Phaseoleae</taxon>
        <taxon>Mucuna</taxon>
    </lineage>
</organism>
<name>A0A371EPS4_MUCPR</name>
<keyword evidence="2" id="KW-1185">Reference proteome</keyword>
<evidence type="ECO:0000313" key="2">
    <source>
        <dbReference type="Proteomes" id="UP000257109"/>
    </source>
</evidence>
<reference evidence="1" key="1">
    <citation type="submission" date="2018-05" db="EMBL/GenBank/DDBJ databases">
        <title>Draft genome of Mucuna pruriens seed.</title>
        <authorList>
            <person name="Nnadi N.E."/>
            <person name="Vos R."/>
            <person name="Hasami M.H."/>
            <person name="Devisetty U.K."/>
            <person name="Aguiy J.C."/>
        </authorList>
    </citation>
    <scope>NUCLEOTIDE SEQUENCE [LARGE SCALE GENOMIC DNA]</scope>
    <source>
        <strain evidence="1">JCA_2017</strain>
    </source>
</reference>
<feature type="non-terminal residue" evidence="1">
    <location>
        <position position="1"/>
    </location>
</feature>
<proteinExistence type="predicted"/>
<comment type="caution">
    <text evidence="1">The sequence shown here is derived from an EMBL/GenBank/DDBJ whole genome shotgun (WGS) entry which is preliminary data.</text>
</comment>